<accession>A0ABT5J0E1</accession>
<keyword evidence="1" id="KW-0472">Membrane</keyword>
<dbReference type="EMBL" id="JAQQLF010000017">
    <property type="protein sequence ID" value="MDC7718289.1"/>
    <property type="molecule type" value="Genomic_DNA"/>
</dbReference>
<reference evidence="2 3" key="1">
    <citation type="submission" date="2023-01" db="EMBL/GenBank/DDBJ databases">
        <title>Novel species of the genus Vogesella isolated from rivers.</title>
        <authorList>
            <person name="Lu H."/>
        </authorList>
    </citation>
    <scope>NUCLEOTIDE SEQUENCE [LARGE SCALE GENOMIC DNA]</scope>
    <source>
        <strain evidence="2 3">DC21W</strain>
    </source>
</reference>
<protein>
    <submittedName>
        <fullName evidence="2">Uncharacterized protein</fullName>
    </submittedName>
</protein>
<organism evidence="2 3">
    <name type="scientific">Vogesella aquatica</name>
    <dbReference type="NCBI Taxonomy" id="2984206"/>
    <lineage>
        <taxon>Bacteria</taxon>
        <taxon>Pseudomonadati</taxon>
        <taxon>Pseudomonadota</taxon>
        <taxon>Betaproteobacteria</taxon>
        <taxon>Neisseriales</taxon>
        <taxon>Chromobacteriaceae</taxon>
        <taxon>Vogesella</taxon>
    </lineage>
</organism>
<evidence type="ECO:0000313" key="3">
    <source>
        <dbReference type="Proteomes" id="UP001219956"/>
    </source>
</evidence>
<feature type="transmembrane region" description="Helical" evidence="1">
    <location>
        <begin position="45"/>
        <end position="65"/>
    </location>
</feature>
<dbReference type="Proteomes" id="UP001219956">
    <property type="component" value="Unassembled WGS sequence"/>
</dbReference>
<name>A0ABT5J0E1_9NEIS</name>
<dbReference type="RefSeq" id="WP_147692928.1">
    <property type="nucleotide sequence ID" value="NZ_JAQQLF010000017.1"/>
</dbReference>
<evidence type="ECO:0000313" key="2">
    <source>
        <dbReference type="EMBL" id="MDC7718289.1"/>
    </source>
</evidence>
<keyword evidence="1" id="KW-0812">Transmembrane</keyword>
<comment type="caution">
    <text evidence="2">The sequence shown here is derived from an EMBL/GenBank/DDBJ whole genome shotgun (WGS) entry which is preliminary data.</text>
</comment>
<keyword evidence="3" id="KW-1185">Reference proteome</keyword>
<evidence type="ECO:0000256" key="1">
    <source>
        <dbReference type="SAM" id="Phobius"/>
    </source>
</evidence>
<sequence length="90" mass="10301">MRKLILVLWPSFLTALLATTCFFSVFDPYELALHGKQLFRDELSAYSVFFLLAWFFGGLNGLILLQLNKPARDINGFDTPPVDPDAYQRD</sequence>
<gene>
    <name evidence="2" type="ORF">PQU95_13820</name>
</gene>
<keyword evidence="1" id="KW-1133">Transmembrane helix</keyword>
<proteinExistence type="predicted"/>